<dbReference type="AlphaFoldDB" id="A0A494YY51"/>
<comment type="subcellular location">
    <subcellularLocation>
        <location evidence="1">Cell envelope</location>
    </subcellularLocation>
</comment>
<dbReference type="GO" id="GO:0030313">
    <property type="term" value="C:cell envelope"/>
    <property type="evidence" value="ECO:0007669"/>
    <property type="project" value="UniProtKB-SubCell"/>
</dbReference>
<evidence type="ECO:0000256" key="4">
    <source>
        <dbReference type="SAM" id="SignalP"/>
    </source>
</evidence>
<dbReference type="Gene3D" id="3.40.50.2300">
    <property type="match status" value="2"/>
</dbReference>
<name>A0A494YY51_9BACL</name>
<dbReference type="Pfam" id="PF13407">
    <property type="entry name" value="Peripla_BP_4"/>
    <property type="match status" value="1"/>
</dbReference>
<keyword evidence="7" id="KW-1185">Reference proteome</keyword>
<dbReference type="RefSeq" id="WP_121215100.1">
    <property type="nucleotide sequence ID" value="NZ_RBZN01000033.1"/>
</dbReference>
<reference evidence="6 7" key="1">
    <citation type="journal article" date="2016" name="Antonie Van Leeuwenhoek">
        <title>Lysinibacillus endophyticus sp. nov., an indole-3-acetic acid producing endophytic bacterium isolated from corn root (Zea mays cv. Xinken-5).</title>
        <authorList>
            <person name="Yu J."/>
            <person name="Guan X."/>
            <person name="Liu C."/>
            <person name="Xiang W."/>
            <person name="Yu Z."/>
            <person name="Liu X."/>
            <person name="Wang G."/>
        </authorList>
    </citation>
    <scope>NUCLEOTIDE SEQUENCE [LARGE SCALE GENOMIC DNA]</scope>
    <source>
        <strain evidence="6 7">DSM 100506</strain>
    </source>
</reference>
<evidence type="ECO:0000256" key="2">
    <source>
        <dbReference type="ARBA" id="ARBA00007639"/>
    </source>
</evidence>
<dbReference type="PROSITE" id="PS51318">
    <property type="entry name" value="TAT"/>
    <property type="match status" value="1"/>
</dbReference>
<feature type="signal peptide" evidence="4">
    <location>
        <begin position="1"/>
        <end position="35"/>
    </location>
</feature>
<dbReference type="PANTHER" id="PTHR46847:SF1">
    <property type="entry name" value="D-ALLOSE-BINDING PERIPLASMIC PROTEIN-RELATED"/>
    <property type="match status" value="1"/>
</dbReference>
<comment type="caution">
    <text evidence="6">The sequence shown here is derived from an EMBL/GenBank/DDBJ whole genome shotgun (WGS) entry which is preliminary data.</text>
</comment>
<dbReference type="PANTHER" id="PTHR46847">
    <property type="entry name" value="D-ALLOSE-BINDING PERIPLASMIC PROTEIN-RELATED"/>
    <property type="match status" value="1"/>
</dbReference>
<feature type="domain" description="Periplasmic binding protein" evidence="5">
    <location>
        <begin position="67"/>
        <end position="317"/>
    </location>
</feature>
<feature type="chain" id="PRO_5019756185" description="Periplasmic binding protein domain-containing protein" evidence="4">
    <location>
        <begin position="36"/>
        <end position="423"/>
    </location>
</feature>
<dbReference type="GO" id="GO:0030246">
    <property type="term" value="F:carbohydrate binding"/>
    <property type="evidence" value="ECO:0007669"/>
    <property type="project" value="UniProtKB-ARBA"/>
</dbReference>
<dbReference type="CDD" id="cd01536">
    <property type="entry name" value="PBP1_ABC_sugar_binding-like"/>
    <property type="match status" value="1"/>
</dbReference>
<dbReference type="InterPro" id="IPR006311">
    <property type="entry name" value="TAT_signal"/>
</dbReference>
<sequence length="423" mass="46792">MKNFEKELSRRQFLQKSLKATLALGVVSGAGSILAACSSDSNQQSVTTSGSNSKYNVGTVANQTFNLENTYFSLFDNSVQEAALALGLTHLFQQHDGDSAIQLSQLDQLATNQGKGIITYAPTAGVVPTFANTAQSKQLYLVNIWNTPAWFTPSNVGDYYVQYNDYNGRQMGYEIASYLFEHLGGKGTVLHIPGFPGTSSDEARTAGIQRALKEYPDIKLVVGQPGNWNRVDAKQAMEDLLVSTSSFDGVIGQNDDQTQGILQALKERNIKVPVASMDGTQEGVQSIINGDILCCAAMITAHQGGSALVQIFDKMNGWEPSLPERMMFHQHAFITKDNAQAVYTRLFEGEGTGFDWVKMSRVLTPDNWDPQLLLYPIDPWDLWDGQKVESGMGLPPEYDEAKKNGEFERITELYKNQYKMKFL</sequence>
<protein>
    <recommendedName>
        <fullName evidence="5">Periplasmic binding protein domain-containing protein</fullName>
    </recommendedName>
</protein>
<proteinExistence type="inferred from homology"/>
<keyword evidence="3 4" id="KW-0732">Signal</keyword>
<evidence type="ECO:0000259" key="5">
    <source>
        <dbReference type="Pfam" id="PF13407"/>
    </source>
</evidence>
<dbReference type="InterPro" id="IPR028082">
    <property type="entry name" value="Peripla_BP_I"/>
</dbReference>
<evidence type="ECO:0000313" key="6">
    <source>
        <dbReference type="EMBL" id="RKQ15138.1"/>
    </source>
</evidence>
<accession>A0A494YY51</accession>
<gene>
    <name evidence="6" type="ORF">D8M03_12355</name>
</gene>
<dbReference type="Proteomes" id="UP000272238">
    <property type="component" value="Unassembled WGS sequence"/>
</dbReference>
<dbReference type="EMBL" id="RBZN01000033">
    <property type="protein sequence ID" value="RKQ15138.1"/>
    <property type="molecule type" value="Genomic_DNA"/>
</dbReference>
<dbReference type="InterPro" id="IPR025997">
    <property type="entry name" value="SBP_2_dom"/>
</dbReference>
<dbReference type="SUPFAM" id="SSF53822">
    <property type="entry name" value="Periplasmic binding protein-like I"/>
    <property type="match status" value="1"/>
</dbReference>
<evidence type="ECO:0000313" key="7">
    <source>
        <dbReference type="Proteomes" id="UP000272238"/>
    </source>
</evidence>
<evidence type="ECO:0000256" key="3">
    <source>
        <dbReference type="ARBA" id="ARBA00022729"/>
    </source>
</evidence>
<comment type="similarity">
    <text evidence="2">Belongs to the bacterial solute-binding protein 2 family.</text>
</comment>
<evidence type="ECO:0000256" key="1">
    <source>
        <dbReference type="ARBA" id="ARBA00004196"/>
    </source>
</evidence>
<dbReference type="OrthoDB" id="9814427at2"/>
<organism evidence="6 7">
    <name type="scientific">Ureibacillus endophyticus</name>
    <dbReference type="NCBI Taxonomy" id="1978490"/>
    <lineage>
        <taxon>Bacteria</taxon>
        <taxon>Bacillati</taxon>
        <taxon>Bacillota</taxon>
        <taxon>Bacilli</taxon>
        <taxon>Bacillales</taxon>
        <taxon>Caryophanaceae</taxon>
        <taxon>Ureibacillus</taxon>
    </lineage>
</organism>